<dbReference type="CDD" id="cd13831">
    <property type="entry name" value="HU"/>
    <property type="match status" value="1"/>
</dbReference>
<dbReference type="InterPro" id="IPR010992">
    <property type="entry name" value="IHF-like_DNA-bd_dom_sf"/>
</dbReference>
<accession>A0A6M3JXG9</accession>
<keyword evidence="1" id="KW-0238">DNA-binding</keyword>
<dbReference type="Pfam" id="PF00216">
    <property type="entry name" value="Bac_DNA_binding"/>
    <property type="match status" value="1"/>
</dbReference>
<dbReference type="GO" id="GO:0030527">
    <property type="term" value="F:structural constituent of chromatin"/>
    <property type="evidence" value="ECO:0007669"/>
    <property type="project" value="InterPro"/>
</dbReference>
<name>A0A6M3JXG9_9ZZZZ</name>
<evidence type="ECO:0000313" key="3">
    <source>
        <dbReference type="EMBL" id="QJA74796.1"/>
    </source>
</evidence>
<protein>
    <submittedName>
        <fullName evidence="3">Putative DNA binding protein</fullName>
    </submittedName>
</protein>
<proteinExistence type="predicted"/>
<dbReference type="EMBL" id="MT142121">
    <property type="protein sequence ID" value="QJA74796.1"/>
    <property type="molecule type" value="Genomic_DNA"/>
</dbReference>
<dbReference type="PROSITE" id="PS00045">
    <property type="entry name" value="HISTONE_LIKE"/>
    <property type="match status" value="1"/>
</dbReference>
<evidence type="ECO:0000313" key="2">
    <source>
        <dbReference type="EMBL" id="QJA60636.1"/>
    </source>
</evidence>
<dbReference type="PANTHER" id="PTHR33175:SF3">
    <property type="entry name" value="DNA-BINDING PROTEIN HU-BETA"/>
    <property type="match status" value="1"/>
</dbReference>
<dbReference type="EMBL" id="MT141415">
    <property type="protein sequence ID" value="QJA60636.1"/>
    <property type="molecule type" value="Genomic_DNA"/>
</dbReference>
<dbReference type="SMART" id="SM00411">
    <property type="entry name" value="BHL"/>
    <property type="match status" value="1"/>
</dbReference>
<dbReference type="SUPFAM" id="SSF47729">
    <property type="entry name" value="IHF-like DNA-binding proteins"/>
    <property type="match status" value="1"/>
</dbReference>
<reference evidence="3" key="1">
    <citation type="submission" date="2020-03" db="EMBL/GenBank/DDBJ databases">
        <title>The deep terrestrial virosphere.</title>
        <authorList>
            <person name="Holmfeldt K."/>
            <person name="Nilsson E."/>
            <person name="Simone D."/>
            <person name="Lopez-Fernandez M."/>
            <person name="Wu X."/>
            <person name="de Brujin I."/>
            <person name="Lundin D."/>
            <person name="Andersson A."/>
            <person name="Bertilsson S."/>
            <person name="Dopson M."/>
        </authorList>
    </citation>
    <scope>NUCLEOTIDE SEQUENCE</scope>
    <source>
        <strain evidence="3">MM415A01925</strain>
        <strain evidence="2">MM415B01087</strain>
    </source>
</reference>
<dbReference type="GO" id="GO:0003677">
    <property type="term" value="F:DNA binding"/>
    <property type="evidence" value="ECO:0007669"/>
    <property type="project" value="UniProtKB-KW"/>
</dbReference>
<dbReference type="AlphaFoldDB" id="A0A6M3JXG9"/>
<dbReference type="PRINTS" id="PR01727">
    <property type="entry name" value="DNABINDINGHU"/>
</dbReference>
<sequence length="92" mass="9843">MNKKDLVAIVAEEMGITKKESKTVVSAVIEAVGKGIAEEGRVAISGFGTFKTVDRAARKARNPRTGEEIDVPAKTVPRFKASKILTESINEG</sequence>
<organism evidence="3">
    <name type="scientific">viral metagenome</name>
    <dbReference type="NCBI Taxonomy" id="1070528"/>
    <lineage>
        <taxon>unclassified sequences</taxon>
        <taxon>metagenomes</taxon>
        <taxon>organismal metagenomes</taxon>
    </lineage>
</organism>
<dbReference type="InterPro" id="IPR020816">
    <property type="entry name" value="Histone-like_DNA-bd_CS"/>
</dbReference>
<gene>
    <name evidence="3" type="ORF">MM415A01925_0014</name>
    <name evidence="2" type="ORF">MM415B01087_0030</name>
</gene>
<dbReference type="Gene3D" id="4.10.520.10">
    <property type="entry name" value="IHF-like DNA-binding proteins"/>
    <property type="match status" value="1"/>
</dbReference>
<dbReference type="InterPro" id="IPR000119">
    <property type="entry name" value="Hist_DNA-bd"/>
</dbReference>
<evidence type="ECO:0000256" key="1">
    <source>
        <dbReference type="ARBA" id="ARBA00023125"/>
    </source>
</evidence>
<dbReference type="PANTHER" id="PTHR33175">
    <property type="entry name" value="DNA-BINDING PROTEIN HU"/>
    <property type="match status" value="1"/>
</dbReference>